<evidence type="ECO:0000313" key="5">
    <source>
        <dbReference type="EMBL" id="TFY62831.1"/>
    </source>
</evidence>
<keyword evidence="2" id="KW-0053">Apoptosis</keyword>
<name>A0A4Y9YMW6_9AGAM</name>
<dbReference type="GO" id="GO:0006915">
    <property type="term" value="P:apoptotic process"/>
    <property type="evidence" value="ECO:0007669"/>
    <property type="project" value="UniProtKB-KW"/>
</dbReference>
<comment type="similarity">
    <text evidence="1">Belongs to the peptidase C14B family.</text>
</comment>
<dbReference type="PANTHER" id="PTHR48104:SF30">
    <property type="entry name" value="METACASPASE-1"/>
    <property type="match status" value="1"/>
</dbReference>
<dbReference type="OrthoDB" id="3223806at2759"/>
<evidence type="ECO:0000256" key="2">
    <source>
        <dbReference type="ARBA" id="ARBA00022703"/>
    </source>
</evidence>
<dbReference type="EMBL" id="SEOQ01000444">
    <property type="protein sequence ID" value="TFY62831.1"/>
    <property type="molecule type" value="Genomic_DNA"/>
</dbReference>
<keyword evidence="3" id="KW-0788">Thiol protease</keyword>
<dbReference type="GO" id="GO:0006508">
    <property type="term" value="P:proteolysis"/>
    <property type="evidence" value="ECO:0007669"/>
    <property type="project" value="InterPro"/>
</dbReference>
<dbReference type="PANTHER" id="PTHR48104">
    <property type="entry name" value="METACASPASE-4"/>
    <property type="match status" value="1"/>
</dbReference>
<protein>
    <recommendedName>
        <fullName evidence="4">Peptidase C14 caspase domain-containing protein</fullName>
    </recommendedName>
</protein>
<dbReference type="SUPFAM" id="SSF52129">
    <property type="entry name" value="Caspase-like"/>
    <property type="match status" value="1"/>
</dbReference>
<comment type="caution">
    <text evidence="5">The sequence shown here is derived from an EMBL/GenBank/DDBJ whole genome shotgun (WGS) entry which is preliminary data.</text>
</comment>
<feature type="domain" description="Peptidase C14 caspase" evidence="4">
    <location>
        <begin position="112"/>
        <end position="360"/>
    </location>
</feature>
<dbReference type="InterPro" id="IPR029030">
    <property type="entry name" value="Caspase-like_dom_sf"/>
</dbReference>
<sequence>MYLSSFGVHVYTYPDLLWVLLQRSRPASFPTWYTTTFVPVPFVALPPPPVPYQPYAPHKPHKWPKPVKPPRPSQTVTVKQEVNINIYSEGGTVNINMPPQPEVVETNAPRLFALVVGINQYRSSSVRNLQGAVPDADNINHYLTEELRVPPSQIRNLRDGEATRAAIIDGIRALTDDPKINSNDPIFIYFAGHGATTKTPDGWEAGGPKIQMLIPHDHDCVVAGKTIYGIPDRTIGVLLERLAKKKGNNVSVIFDCCHSGSGTRTDEIDSSYLVRGIEIKKPVPSDLDKEIWSQSADDRATVVAAGFLQSGLRSHVLLAACGSEETAQEREGRGVFTKSFLETIISTGADKLTYRDIIQRIPNLPALPLGSHHVRREGLEPGRVLHKVRLHDNQYVMAAGEAHGITDGAEFAIYKDRDFTSSTTPLGTLVARETAAFSSILDMPAGSVRIALADDDTVFALQTRAGVAEDLRVHVAMDDRLTAVFERIAEDMQRTDAGQRKVLLVEKDRAEVDIDLEGDRVVFNILDSLATQYGLHRMPYTVRPDADAVYPVITAAAHYYWHLRRTSEKKILQNKVKLEFMKVELSEDEYDDDLNPVVKPAGPDMNKANVVEIFVGDDAMYGMRIVNTTGRDLYPSLFFFDNSDFSITPYYLPATAGQIVDAPLRAKQSLTVGFGAGGSVPYSYFLRDGQDVDVGFLKLFLSTEQVDLAHLVQRSPFEEGRGAQEAPKRSTPIWDTILVSVVQRRGKSPK</sequence>
<keyword evidence="6" id="KW-1185">Reference proteome</keyword>
<accession>A0A4Y9YMW6</accession>
<proteinExistence type="inferred from homology"/>
<dbReference type="Gene3D" id="3.40.50.1460">
    <property type="match status" value="1"/>
</dbReference>
<gene>
    <name evidence="5" type="ORF">EVG20_g6557</name>
</gene>
<dbReference type="InterPro" id="IPR050452">
    <property type="entry name" value="Metacaspase"/>
</dbReference>
<dbReference type="InterPro" id="IPR011600">
    <property type="entry name" value="Pept_C14_caspase"/>
</dbReference>
<keyword evidence="3" id="KW-0378">Hydrolase</keyword>
<dbReference type="GO" id="GO:0004197">
    <property type="term" value="F:cysteine-type endopeptidase activity"/>
    <property type="evidence" value="ECO:0007669"/>
    <property type="project" value="InterPro"/>
</dbReference>
<evidence type="ECO:0000259" key="4">
    <source>
        <dbReference type="Pfam" id="PF00656"/>
    </source>
</evidence>
<dbReference type="Proteomes" id="UP000298327">
    <property type="component" value="Unassembled WGS sequence"/>
</dbReference>
<evidence type="ECO:0000256" key="1">
    <source>
        <dbReference type="ARBA" id="ARBA00009005"/>
    </source>
</evidence>
<evidence type="ECO:0000256" key="3">
    <source>
        <dbReference type="ARBA" id="ARBA00022807"/>
    </source>
</evidence>
<dbReference type="Pfam" id="PF00656">
    <property type="entry name" value="Peptidase_C14"/>
    <property type="match status" value="1"/>
</dbReference>
<organism evidence="5 6">
    <name type="scientific">Dentipellis fragilis</name>
    <dbReference type="NCBI Taxonomy" id="205917"/>
    <lineage>
        <taxon>Eukaryota</taxon>
        <taxon>Fungi</taxon>
        <taxon>Dikarya</taxon>
        <taxon>Basidiomycota</taxon>
        <taxon>Agaricomycotina</taxon>
        <taxon>Agaricomycetes</taxon>
        <taxon>Russulales</taxon>
        <taxon>Hericiaceae</taxon>
        <taxon>Dentipellis</taxon>
    </lineage>
</organism>
<evidence type="ECO:0000313" key="6">
    <source>
        <dbReference type="Proteomes" id="UP000298327"/>
    </source>
</evidence>
<reference evidence="5 6" key="1">
    <citation type="submission" date="2019-02" db="EMBL/GenBank/DDBJ databases">
        <title>Genome sequencing of the rare red list fungi Dentipellis fragilis.</title>
        <authorList>
            <person name="Buettner E."/>
            <person name="Kellner H."/>
        </authorList>
    </citation>
    <scope>NUCLEOTIDE SEQUENCE [LARGE SCALE GENOMIC DNA]</scope>
    <source>
        <strain evidence="5 6">DSM 105465</strain>
    </source>
</reference>
<keyword evidence="3" id="KW-0645">Protease</keyword>
<dbReference type="AlphaFoldDB" id="A0A4Y9YMW6"/>
<dbReference type="GO" id="GO:0005737">
    <property type="term" value="C:cytoplasm"/>
    <property type="evidence" value="ECO:0007669"/>
    <property type="project" value="TreeGrafter"/>
</dbReference>